<feature type="transmembrane region" description="Helical" evidence="6">
    <location>
        <begin position="181"/>
        <end position="202"/>
    </location>
</feature>
<evidence type="ECO:0000256" key="1">
    <source>
        <dbReference type="ARBA" id="ARBA00004651"/>
    </source>
</evidence>
<dbReference type="PANTHER" id="PTHR30086:SF20">
    <property type="entry name" value="ARGININE EXPORTER PROTEIN ARGO-RELATED"/>
    <property type="match status" value="1"/>
</dbReference>
<feature type="transmembrane region" description="Helical" evidence="6">
    <location>
        <begin position="38"/>
        <end position="61"/>
    </location>
</feature>
<organism evidence="7 8">
    <name type="scientific">Candidatus Thermoflexus japonica</name>
    <dbReference type="NCBI Taxonomy" id="2035417"/>
    <lineage>
        <taxon>Bacteria</taxon>
        <taxon>Bacillati</taxon>
        <taxon>Chloroflexota</taxon>
        <taxon>Thermoflexia</taxon>
        <taxon>Thermoflexales</taxon>
        <taxon>Thermoflexaceae</taxon>
        <taxon>Thermoflexus</taxon>
    </lineage>
</organism>
<gene>
    <name evidence="7" type="primary">leuE</name>
    <name evidence="7" type="ORF">HRbin22_02370</name>
</gene>
<feature type="transmembrane region" description="Helical" evidence="6">
    <location>
        <begin position="150"/>
        <end position="169"/>
    </location>
</feature>
<keyword evidence="5 6" id="KW-0472">Membrane</keyword>
<evidence type="ECO:0000256" key="5">
    <source>
        <dbReference type="ARBA" id="ARBA00023136"/>
    </source>
</evidence>
<dbReference type="Pfam" id="PF01810">
    <property type="entry name" value="LysE"/>
    <property type="match status" value="1"/>
</dbReference>
<dbReference type="GO" id="GO:0015171">
    <property type="term" value="F:amino acid transmembrane transporter activity"/>
    <property type="evidence" value="ECO:0007669"/>
    <property type="project" value="TreeGrafter"/>
</dbReference>
<reference evidence="8" key="1">
    <citation type="submission" date="2017-09" db="EMBL/GenBank/DDBJ databases">
        <title>Metaegenomics of thermophilic ammonia-oxidizing enrichment culture.</title>
        <authorList>
            <person name="Kato S."/>
            <person name="Suzuki K."/>
        </authorList>
    </citation>
    <scope>NUCLEOTIDE SEQUENCE [LARGE SCALE GENOMIC DNA]</scope>
</reference>
<proteinExistence type="predicted"/>
<name>A0A2H5Y9G9_9CHLR</name>
<keyword evidence="3 6" id="KW-0812">Transmembrane</keyword>
<comment type="subcellular location">
    <subcellularLocation>
        <location evidence="1">Cell membrane</location>
        <topology evidence="1">Multi-pass membrane protein</topology>
    </subcellularLocation>
</comment>
<evidence type="ECO:0000256" key="4">
    <source>
        <dbReference type="ARBA" id="ARBA00022989"/>
    </source>
</evidence>
<evidence type="ECO:0000256" key="3">
    <source>
        <dbReference type="ARBA" id="ARBA00022692"/>
    </source>
</evidence>
<protein>
    <submittedName>
        <fullName evidence="7">Leucine efflux protein</fullName>
    </submittedName>
</protein>
<dbReference type="Proteomes" id="UP000236642">
    <property type="component" value="Unassembled WGS sequence"/>
</dbReference>
<evidence type="ECO:0000256" key="2">
    <source>
        <dbReference type="ARBA" id="ARBA00022475"/>
    </source>
</evidence>
<evidence type="ECO:0000313" key="7">
    <source>
        <dbReference type="EMBL" id="GBD10105.1"/>
    </source>
</evidence>
<dbReference type="PANTHER" id="PTHR30086">
    <property type="entry name" value="ARGININE EXPORTER PROTEIN ARGO"/>
    <property type="match status" value="1"/>
</dbReference>
<comment type="caution">
    <text evidence="7">The sequence shown here is derived from an EMBL/GenBank/DDBJ whole genome shotgun (WGS) entry which is preliminary data.</text>
</comment>
<keyword evidence="4 6" id="KW-1133">Transmembrane helix</keyword>
<evidence type="ECO:0000313" key="8">
    <source>
        <dbReference type="Proteomes" id="UP000236642"/>
    </source>
</evidence>
<feature type="transmembrane region" description="Helical" evidence="6">
    <location>
        <begin position="67"/>
        <end position="90"/>
    </location>
</feature>
<evidence type="ECO:0000256" key="6">
    <source>
        <dbReference type="SAM" id="Phobius"/>
    </source>
</evidence>
<keyword evidence="2" id="KW-1003">Cell membrane</keyword>
<dbReference type="AlphaFoldDB" id="A0A2H5Y9G9"/>
<dbReference type="EMBL" id="BEHY01000106">
    <property type="protein sequence ID" value="GBD10105.1"/>
    <property type="molecule type" value="Genomic_DNA"/>
</dbReference>
<dbReference type="GO" id="GO:0005886">
    <property type="term" value="C:plasma membrane"/>
    <property type="evidence" value="ECO:0007669"/>
    <property type="project" value="UniProtKB-SubCell"/>
</dbReference>
<sequence>MAWIFLRGLLLSLSLSIPLGPGNLAVLRAGLRSGWRGAVLTGLGTVAGDLTYFTLSLLGAATLLSRWPALGTALAVAGAILLIGLGGLTLRDAWRGVTVSLSPMAASSRLFLTGLAITLTNPMVILWFAAIASTMLRLGIPEVTPLTVAIFYGGFTAGSILWVGVLGLVTQGSIRLLSPRVLRVLTVLCGLTLLTLGGWSGLRLVLPQAF</sequence>
<feature type="transmembrane region" description="Helical" evidence="6">
    <location>
        <begin position="6"/>
        <end position="26"/>
    </location>
</feature>
<dbReference type="InterPro" id="IPR001123">
    <property type="entry name" value="LeuE-type"/>
</dbReference>
<feature type="transmembrane region" description="Helical" evidence="6">
    <location>
        <begin position="110"/>
        <end position="130"/>
    </location>
</feature>
<accession>A0A2H5Y9G9</accession>